<feature type="domain" description="Glycosyltransferase subfamily 4-like N-terminal" evidence="5">
    <location>
        <begin position="22"/>
        <end position="182"/>
    </location>
</feature>
<evidence type="ECO:0000256" key="2">
    <source>
        <dbReference type="ARBA" id="ARBA00022676"/>
    </source>
</evidence>
<feature type="domain" description="Glycosyl transferase family 1" evidence="4">
    <location>
        <begin position="186"/>
        <end position="313"/>
    </location>
</feature>
<dbReference type="GO" id="GO:1901137">
    <property type="term" value="P:carbohydrate derivative biosynthetic process"/>
    <property type="evidence" value="ECO:0007669"/>
    <property type="project" value="UniProtKB-ARBA"/>
</dbReference>
<dbReference type="PANTHER" id="PTHR45947:SF3">
    <property type="entry name" value="SULFOQUINOVOSYL TRANSFERASE SQD2"/>
    <property type="match status" value="1"/>
</dbReference>
<evidence type="ECO:0000259" key="5">
    <source>
        <dbReference type="Pfam" id="PF13579"/>
    </source>
</evidence>
<evidence type="ECO:0000259" key="4">
    <source>
        <dbReference type="Pfam" id="PF00534"/>
    </source>
</evidence>
<keyword evidence="3 6" id="KW-0808">Transferase</keyword>
<dbReference type="KEGG" id="aum:AURMO_00437"/>
<dbReference type="OrthoDB" id="3657271at2"/>
<dbReference type="Pfam" id="PF00534">
    <property type="entry name" value="Glycos_transf_1"/>
    <property type="match status" value="1"/>
</dbReference>
<sequence length="385" mass="42462">MKVIIASRIFSPEPAAASFMLEAVARAFVAAGDEVEVITSSLPRGQKEITPEGFSISRAPVLRDRSGYLRGYLPYMSFDIPLFFRLLFRQRPDLYFIEPPPTSGAVMRLVAWLKRKPYFYDAADIWSDAAALATSNRFVLSILRKIELFSLQGAREIFTISTGVEKRLKELGVNTDVTVVGFGVDTEIFHFDQKESDAQKYFVYAGTYSEPHGASVFIQAFSEFSRLNPSFKLIFVGNGSERNVLEQLASDLALDAIEFRNPVPPEELNDILNGAVASLASLKPGTGYEYAFTTKIYASLAAGCPVIFSGAGPTHQFMRRIDASLSSGVSVDFDSLQVLEAMTLVAQSPLSPKGRKTLSHWSRGHFSIDVIARNIVSSIHRATKS</sequence>
<keyword evidence="2" id="KW-0328">Glycosyltransferase</keyword>
<dbReference type="InterPro" id="IPR001296">
    <property type="entry name" value="Glyco_trans_1"/>
</dbReference>
<proteinExistence type="predicted"/>
<dbReference type="Proteomes" id="UP000246894">
    <property type="component" value="Chromosome"/>
</dbReference>
<evidence type="ECO:0000256" key="1">
    <source>
        <dbReference type="ARBA" id="ARBA00021292"/>
    </source>
</evidence>
<dbReference type="EMBL" id="CP023994">
    <property type="protein sequence ID" value="AWR21054.1"/>
    <property type="molecule type" value="Genomic_DNA"/>
</dbReference>
<dbReference type="PANTHER" id="PTHR45947">
    <property type="entry name" value="SULFOQUINOVOSYL TRANSFERASE SQD2"/>
    <property type="match status" value="1"/>
</dbReference>
<dbReference type="InterPro" id="IPR050194">
    <property type="entry name" value="Glycosyltransferase_grp1"/>
</dbReference>
<gene>
    <name evidence="6" type="ORF">AURMO_00437</name>
</gene>
<evidence type="ECO:0000313" key="6">
    <source>
        <dbReference type="EMBL" id="AWR21054.1"/>
    </source>
</evidence>
<keyword evidence="7" id="KW-1185">Reference proteome</keyword>
<dbReference type="InterPro" id="IPR028098">
    <property type="entry name" value="Glyco_trans_4-like_N"/>
</dbReference>
<protein>
    <recommendedName>
        <fullName evidence="1">D-inositol 3-phosphate glycosyltransferase</fullName>
    </recommendedName>
</protein>
<dbReference type="AlphaFoldDB" id="A0A2Z3RY60"/>
<dbReference type="GO" id="GO:0016758">
    <property type="term" value="F:hexosyltransferase activity"/>
    <property type="evidence" value="ECO:0007669"/>
    <property type="project" value="TreeGrafter"/>
</dbReference>
<evidence type="ECO:0000313" key="7">
    <source>
        <dbReference type="Proteomes" id="UP000246894"/>
    </source>
</evidence>
<name>A0A2Z3RY60_9MICO</name>
<accession>A0A2Z3RY60</accession>
<dbReference type="RefSeq" id="WP_110232939.1">
    <property type="nucleotide sequence ID" value="NZ_CP023994.1"/>
</dbReference>
<dbReference type="Pfam" id="PF13579">
    <property type="entry name" value="Glyco_trans_4_4"/>
    <property type="match status" value="1"/>
</dbReference>
<evidence type="ECO:0000256" key="3">
    <source>
        <dbReference type="ARBA" id="ARBA00022679"/>
    </source>
</evidence>
<dbReference type="SUPFAM" id="SSF53756">
    <property type="entry name" value="UDP-Glycosyltransferase/glycogen phosphorylase"/>
    <property type="match status" value="1"/>
</dbReference>
<dbReference type="Gene3D" id="3.40.50.2000">
    <property type="entry name" value="Glycogen Phosphorylase B"/>
    <property type="match status" value="2"/>
</dbReference>
<dbReference type="CDD" id="cd03794">
    <property type="entry name" value="GT4_WbuB-like"/>
    <property type="match status" value="1"/>
</dbReference>
<organism evidence="6 7">
    <name type="scientific">Aurantimicrobium photophilum</name>
    <dbReference type="NCBI Taxonomy" id="1987356"/>
    <lineage>
        <taxon>Bacteria</taxon>
        <taxon>Bacillati</taxon>
        <taxon>Actinomycetota</taxon>
        <taxon>Actinomycetes</taxon>
        <taxon>Micrococcales</taxon>
        <taxon>Microbacteriaceae</taxon>
        <taxon>Aurantimicrobium</taxon>
    </lineage>
</organism>
<reference evidence="6 7" key="1">
    <citation type="submission" date="2017-10" db="EMBL/GenBank/DDBJ databases">
        <title>Genome of an Actinobacterium that displays light-enhanced growth.</title>
        <authorList>
            <person name="Maresca J.A."/>
            <person name="Hempel P."/>
            <person name="Shevchenko O."/>
            <person name="Miller K.J."/>
            <person name="Hahn M.W."/>
        </authorList>
    </citation>
    <scope>NUCLEOTIDE SEQUENCE [LARGE SCALE GENOMIC DNA]</scope>
    <source>
        <strain evidence="6 7">MWH-Mo1</strain>
    </source>
</reference>